<dbReference type="Pfam" id="PF01255">
    <property type="entry name" value="Prenyltransf"/>
    <property type="match status" value="1"/>
</dbReference>
<accession>B7PSX6</accession>
<dbReference type="PANTHER" id="PTHR10291">
    <property type="entry name" value="DEHYDRODOLICHYL DIPHOSPHATE SYNTHASE FAMILY MEMBER"/>
    <property type="match status" value="1"/>
</dbReference>
<comment type="similarity">
    <text evidence="1">Belongs to the UPP synthase family.</text>
</comment>
<dbReference type="SUPFAM" id="SSF64005">
    <property type="entry name" value="Undecaprenyl diphosphate synthase"/>
    <property type="match status" value="1"/>
</dbReference>
<evidence type="ECO:0000313" key="7">
    <source>
        <dbReference type="Proteomes" id="UP000001555"/>
    </source>
</evidence>
<dbReference type="InParanoid" id="B7PSX6"/>
<sequence>MALKFCRAVRDGLLEPSDITEDLIDEYNKIEDAPDVDFLLRTSGERRLSDFLLLQSNYSLIQVERKYFPECTPRDVWRALLSFSQNSSAPQRELAPGLSAMSETLKMPQWANTDVVLAVPVARQRSRTVSSLTKALGIRCSGSRRRQARVRQRLARAQEASSS</sequence>
<dbReference type="PaxDb" id="6945-B7PSX6"/>
<evidence type="ECO:0000256" key="4">
    <source>
        <dbReference type="ARBA" id="ARBA00047353"/>
    </source>
</evidence>
<dbReference type="InterPro" id="IPR001441">
    <property type="entry name" value="UPP_synth-like"/>
</dbReference>
<keyword evidence="7" id="KW-1185">Reference proteome</keyword>
<gene>
    <name evidence="5" type="ORF">IscW_ISCW006986</name>
</gene>
<dbReference type="PROSITE" id="PS01066">
    <property type="entry name" value="UPP_SYNTHASE"/>
    <property type="match status" value="1"/>
</dbReference>
<dbReference type="EMBL" id="ABJB011072581">
    <property type="status" value="NOT_ANNOTATED_CDS"/>
    <property type="molecule type" value="Genomic_DNA"/>
</dbReference>
<dbReference type="Proteomes" id="UP000001555">
    <property type="component" value="Unassembled WGS sequence"/>
</dbReference>
<protein>
    <recommendedName>
        <fullName evidence="2">ditrans,polycis-polyprenyl diphosphate synthase [(2E,6E)-farnesyldiphosphate specific]</fullName>
        <ecNumber evidence="2">2.5.1.87</ecNumber>
    </recommendedName>
</protein>
<dbReference type="GO" id="GO:0045547">
    <property type="term" value="F:ditrans,polycis-polyprenyl diphosphate synthase [(2E,6E)-farnesyl diphosphate specific] activity"/>
    <property type="evidence" value="ECO:0007669"/>
    <property type="project" value="UniProtKB-EC"/>
</dbReference>
<reference evidence="6" key="2">
    <citation type="submission" date="2020-05" db="UniProtKB">
        <authorList>
            <consortium name="EnsemblMetazoa"/>
        </authorList>
    </citation>
    <scope>IDENTIFICATION</scope>
    <source>
        <strain evidence="6">wikel</strain>
    </source>
</reference>
<evidence type="ECO:0000313" key="5">
    <source>
        <dbReference type="EMBL" id="EEC09698.1"/>
    </source>
</evidence>
<dbReference type="EMBL" id="ABJB010541821">
    <property type="status" value="NOT_ANNOTATED_CDS"/>
    <property type="molecule type" value="Genomic_DNA"/>
</dbReference>
<dbReference type="VEuPathDB" id="VectorBase:ISCI006986"/>
<reference evidence="5 7" key="1">
    <citation type="submission" date="2008-03" db="EMBL/GenBank/DDBJ databases">
        <title>Annotation of Ixodes scapularis.</title>
        <authorList>
            <consortium name="Ixodes scapularis Genome Project Consortium"/>
            <person name="Caler E."/>
            <person name="Hannick L.I."/>
            <person name="Bidwell S."/>
            <person name="Joardar V."/>
            <person name="Thiagarajan M."/>
            <person name="Amedeo P."/>
            <person name="Galinsky K.J."/>
            <person name="Schobel S."/>
            <person name="Inman J."/>
            <person name="Hostetler J."/>
            <person name="Miller J."/>
            <person name="Hammond M."/>
            <person name="Megy K."/>
            <person name="Lawson D."/>
            <person name="Kodira C."/>
            <person name="Sutton G."/>
            <person name="Meyer J."/>
            <person name="Hill C.A."/>
            <person name="Birren B."/>
            <person name="Nene V."/>
            <person name="Collins F."/>
            <person name="Alarcon-Chaidez F."/>
            <person name="Wikel S."/>
            <person name="Strausberg R."/>
        </authorList>
    </citation>
    <scope>NUCLEOTIDE SEQUENCE [LARGE SCALE GENOMIC DNA]</scope>
    <source>
        <strain evidence="7">Wikel</strain>
        <strain evidence="5">Wikel colony</strain>
    </source>
</reference>
<keyword evidence="3 5" id="KW-0808">Transferase</keyword>
<evidence type="ECO:0000256" key="3">
    <source>
        <dbReference type="ARBA" id="ARBA00022679"/>
    </source>
</evidence>
<dbReference type="HOGENOM" id="CLU_1628898_0_0_1"/>
<dbReference type="Gene3D" id="3.40.1180.10">
    <property type="entry name" value="Decaprenyl diphosphate synthase-like"/>
    <property type="match status" value="1"/>
</dbReference>
<dbReference type="OrthoDB" id="4173905at2759"/>
<evidence type="ECO:0000256" key="2">
    <source>
        <dbReference type="ARBA" id="ARBA00012596"/>
    </source>
</evidence>
<dbReference type="STRING" id="6945.B7PSX6"/>
<proteinExistence type="inferred from homology"/>
<organism>
    <name type="scientific">Ixodes scapularis</name>
    <name type="common">Black-legged tick</name>
    <name type="synonym">Deer tick</name>
    <dbReference type="NCBI Taxonomy" id="6945"/>
    <lineage>
        <taxon>Eukaryota</taxon>
        <taxon>Metazoa</taxon>
        <taxon>Ecdysozoa</taxon>
        <taxon>Arthropoda</taxon>
        <taxon>Chelicerata</taxon>
        <taxon>Arachnida</taxon>
        <taxon>Acari</taxon>
        <taxon>Parasitiformes</taxon>
        <taxon>Ixodida</taxon>
        <taxon>Ixodoidea</taxon>
        <taxon>Ixodidae</taxon>
        <taxon>Ixodinae</taxon>
        <taxon>Ixodes</taxon>
    </lineage>
</organism>
<comment type="catalytic activity">
    <reaction evidence="4">
        <text>n isopentenyl diphosphate + (2E,6E)-farnesyl diphosphate = a di-trans,poly-cis-polyprenyl diphosphate + n diphosphate</text>
        <dbReference type="Rhea" id="RHEA:53008"/>
        <dbReference type="Rhea" id="RHEA-COMP:19494"/>
        <dbReference type="ChEBI" id="CHEBI:33019"/>
        <dbReference type="ChEBI" id="CHEBI:128769"/>
        <dbReference type="ChEBI" id="CHEBI:136960"/>
        <dbReference type="ChEBI" id="CHEBI:175763"/>
        <dbReference type="EC" id="2.5.1.87"/>
    </reaction>
</comment>
<dbReference type="EMBL" id="DS781562">
    <property type="protein sequence ID" value="EEC09698.1"/>
    <property type="molecule type" value="Genomic_DNA"/>
</dbReference>
<dbReference type="EnsemblMetazoa" id="ISCW006986-RA">
    <property type="protein sequence ID" value="ISCW006986-PA"/>
    <property type="gene ID" value="ISCW006986"/>
</dbReference>
<dbReference type="VEuPathDB" id="VectorBase:ISCW006986"/>
<dbReference type="PANTHER" id="PTHR10291:SF43">
    <property type="entry name" value="DEHYDRODOLICHYL DIPHOSPHATE SYNTHASE COMPLEX SUBUNIT DHDDS"/>
    <property type="match status" value="1"/>
</dbReference>
<dbReference type="InterPro" id="IPR036424">
    <property type="entry name" value="UPP_synth-like_sf"/>
</dbReference>
<dbReference type="AlphaFoldDB" id="B7PSX6"/>
<evidence type="ECO:0000313" key="6">
    <source>
        <dbReference type="EnsemblMetazoa" id="ISCW006986-PA"/>
    </source>
</evidence>
<name>B7PSX6_IXOSC</name>
<dbReference type="InterPro" id="IPR018520">
    <property type="entry name" value="UPP_synth-like_CS"/>
</dbReference>
<dbReference type="EC" id="2.5.1.87" evidence="2"/>
<evidence type="ECO:0000256" key="1">
    <source>
        <dbReference type="ARBA" id="ARBA00005432"/>
    </source>
</evidence>
<dbReference type="VEuPathDB" id="VectorBase:ISCP_004035"/>